<dbReference type="InterPro" id="IPR006641">
    <property type="entry name" value="YqgF/RNaseH-like_dom"/>
</dbReference>
<dbReference type="GO" id="GO:0000967">
    <property type="term" value="P:rRNA 5'-end processing"/>
    <property type="evidence" value="ECO:0007669"/>
    <property type="project" value="UniProtKB-UniRule"/>
</dbReference>
<keyword evidence="1" id="KW-0540">Nuclease</keyword>
<dbReference type="AlphaFoldDB" id="A0A224AYP1"/>
<dbReference type="GO" id="GO:0005829">
    <property type="term" value="C:cytosol"/>
    <property type="evidence" value="ECO:0007669"/>
    <property type="project" value="TreeGrafter"/>
</dbReference>
<dbReference type="EC" id="3.1.-.-" evidence="1"/>
<dbReference type="Pfam" id="PF03652">
    <property type="entry name" value="RuvX"/>
    <property type="match status" value="1"/>
</dbReference>
<dbReference type="NCBIfam" id="TIGR00250">
    <property type="entry name" value="RNAse_H_YqgF"/>
    <property type="match status" value="1"/>
</dbReference>
<comment type="subcellular location">
    <subcellularLocation>
        <location evidence="1">Cytoplasm</location>
    </subcellularLocation>
</comment>
<evidence type="ECO:0000313" key="2">
    <source>
        <dbReference type="EMBL" id="VEU63501.1"/>
    </source>
</evidence>
<dbReference type="GO" id="GO:0004518">
    <property type="term" value="F:nuclease activity"/>
    <property type="evidence" value="ECO:0007669"/>
    <property type="project" value="UniProtKB-KW"/>
</dbReference>
<dbReference type="PANTHER" id="PTHR33317">
    <property type="entry name" value="POLYNUCLEOTIDYL TRANSFERASE, RIBONUCLEASE H-LIKE SUPERFAMILY PROTEIN"/>
    <property type="match status" value="1"/>
</dbReference>
<proteinExistence type="inferred from homology"/>
<dbReference type="EMBL" id="LR214972">
    <property type="protein sequence ID" value="VEU63501.1"/>
    <property type="molecule type" value="Genomic_DNA"/>
</dbReference>
<keyword evidence="3" id="KW-1185">Reference proteome</keyword>
<keyword evidence="1 2" id="KW-0378">Hydrolase</keyword>
<dbReference type="PANTHER" id="PTHR33317:SF4">
    <property type="entry name" value="POLYNUCLEOTIDYL TRANSFERASE, RIBONUCLEASE H-LIKE SUPERFAMILY PROTEIN"/>
    <property type="match status" value="1"/>
</dbReference>
<keyword evidence="1" id="KW-0963">Cytoplasm</keyword>
<dbReference type="CDD" id="cd16964">
    <property type="entry name" value="YqgF"/>
    <property type="match status" value="1"/>
</dbReference>
<dbReference type="Proteomes" id="UP000289952">
    <property type="component" value="Chromosome"/>
</dbReference>
<dbReference type="InterPro" id="IPR037027">
    <property type="entry name" value="YqgF/RNaseH-like_dom_sf"/>
</dbReference>
<keyword evidence="1" id="KW-0690">Ribosome biogenesis</keyword>
<dbReference type="InterPro" id="IPR012337">
    <property type="entry name" value="RNaseH-like_sf"/>
</dbReference>
<dbReference type="OrthoDB" id="9796140at2"/>
<dbReference type="GO" id="GO:0016788">
    <property type="term" value="F:hydrolase activity, acting on ester bonds"/>
    <property type="evidence" value="ECO:0007669"/>
    <property type="project" value="UniProtKB-UniRule"/>
</dbReference>
<dbReference type="HAMAP" id="MF_00651">
    <property type="entry name" value="Nuclease_YqgF"/>
    <property type="match status" value="1"/>
</dbReference>
<dbReference type="KEGG" id="mboh:CO229_03280"/>
<organism evidence="2 3">
    <name type="scientific">Mycoplasmopsis bovirhinis</name>
    <dbReference type="NCBI Taxonomy" id="29553"/>
    <lineage>
        <taxon>Bacteria</taxon>
        <taxon>Bacillati</taxon>
        <taxon>Mycoplasmatota</taxon>
        <taxon>Mycoplasmoidales</taxon>
        <taxon>Metamycoplasmataceae</taxon>
        <taxon>Mycoplasmopsis</taxon>
    </lineage>
</organism>
<dbReference type="Gene3D" id="3.30.420.140">
    <property type="entry name" value="YqgF/RNase H-like domain"/>
    <property type="match status" value="1"/>
</dbReference>
<protein>
    <recommendedName>
        <fullName evidence="1">Putative pre-16S rRNA nuclease</fullName>
        <ecNumber evidence="1">3.1.-.-</ecNumber>
    </recommendedName>
</protein>
<gene>
    <name evidence="2" type="primary">MCYN0136</name>
    <name evidence="2" type="ORF">NCTC10118_00527</name>
</gene>
<accession>A0A224AYP1</accession>
<dbReference type="RefSeq" id="WP_099309634.1">
    <property type="nucleotide sequence ID" value="NZ_AP018135.1"/>
</dbReference>
<comment type="similarity">
    <text evidence="1">Belongs to the YqgF HJR family.</text>
</comment>
<evidence type="ECO:0000256" key="1">
    <source>
        <dbReference type="HAMAP-Rule" id="MF_00651"/>
    </source>
</evidence>
<dbReference type="SUPFAM" id="SSF53098">
    <property type="entry name" value="Ribonuclease H-like"/>
    <property type="match status" value="1"/>
</dbReference>
<name>A0A224AYP1_9BACT</name>
<dbReference type="SMART" id="SM00732">
    <property type="entry name" value="YqgFc"/>
    <property type="match status" value="1"/>
</dbReference>
<comment type="function">
    <text evidence="1">Could be a nuclease involved in processing of the 5'-end of pre-16S rRNA.</text>
</comment>
<reference evidence="2 3" key="1">
    <citation type="submission" date="2019-01" db="EMBL/GenBank/DDBJ databases">
        <authorList>
            <consortium name="Pathogen Informatics"/>
        </authorList>
    </citation>
    <scope>NUCLEOTIDE SEQUENCE [LARGE SCALE GENOMIC DNA]</scope>
    <source>
        <strain evidence="2 3">NCTC10118</strain>
    </source>
</reference>
<dbReference type="InterPro" id="IPR005227">
    <property type="entry name" value="YqgF"/>
</dbReference>
<sequence length="144" mass="16639">MRKLALDIGTKTCGFAITDESEIIASNLETLRYQEDQALEKIIEYIKNLEAKYKIDGLIIGYPIKLDGSKSPTTLFVEKVVAALKQNLNLPYLLINEQYSTKKAHQIMINAGLTRQKRKLHKDKMAAQLILEDYLEYYQNKWDK</sequence>
<evidence type="ECO:0000313" key="3">
    <source>
        <dbReference type="Proteomes" id="UP000289952"/>
    </source>
</evidence>